<feature type="signal peptide" evidence="2">
    <location>
        <begin position="1"/>
        <end position="29"/>
    </location>
</feature>
<feature type="domain" description="Fe/B12 periplasmic-binding" evidence="3">
    <location>
        <begin position="100"/>
        <end position="373"/>
    </location>
</feature>
<dbReference type="Pfam" id="PF01497">
    <property type="entry name" value="Peripla_BP_2"/>
    <property type="match status" value="1"/>
</dbReference>
<dbReference type="AlphaFoldDB" id="A0A252F1V0"/>
<proteinExistence type="inferred from homology"/>
<reference evidence="4 5" key="1">
    <citation type="submission" date="2017-05" db="EMBL/GenBank/DDBJ databases">
        <title>Butyricicoccus porcorum sp. nov. a butyrate-producing bacterium from the swine intestinal tract.</title>
        <authorList>
            <person name="Trachsel J."/>
            <person name="Humphrey S."/>
            <person name="Allen H.K."/>
        </authorList>
    </citation>
    <scope>NUCLEOTIDE SEQUENCE [LARGE SCALE GENOMIC DNA]</scope>
    <source>
        <strain evidence="4">BB10</strain>
    </source>
</reference>
<evidence type="ECO:0000313" key="4">
    <source>
        <dbReference type="EMBL" id="OUM19768.1"/>
    </source>
</evidence>
<dbReference type="PANTHER" id="PTHR30535">
    <property type="entry name" value="VITAMIN B12-BINDING PROTEIN"/>
    <property type="match status" value="1"/>
</dbReference>
<evidence type="ECO:0000313" key="5">
    <source>
        <dbReference type="Proteomes" id="UP000194903"/>
    </source>
</evidence>
<dbReference type="PROSITE" id="PS50983">
    <property type="entry name" value="FE_B12_PBP"/>
    <property type="match status" value="1"/>
</dbReference>
<dbReference type="InterPro" id="IPR002491">
    <property type="entry name" value="ABC_transptr_periplasmic_BD"/>
</dbReference>
<dbReference type="PROSITE" id="PS51257">
    <property type="entry name" value="PROKAR_LIPOPROTEIN"/>
    <property type="match status" value="1"/>
</dbReference>
<keyword evidence="2" id="KW-0732">Signal</keyword>
<evidence type="ECO:0000256" key="1">
    <source>
        <dbReference type="ARBA" id="ARBA00008814"/>
    </source>
</evidence>
<dbReference type="Gene3D" id="3.40.50.1980">
    <property type="entry name" value="Nitrogenase molybdenum iron protein domain"/>
    <property type="match status" value="2"/>
</dbReference>
<comment type="caution">
    <text evidence="4">The sequence shown here is derived from an EMBL/GenBank/DDBJ whole genome shotgun (WGS) entry which is preliminary data.</text>
</comment>
<name>A0A252F1V0_9FIRM</name>
<evidence type="ECO:0000259" key="3">
    <source>
        <dbReference type="PROSITE" id="PS50983"/>
    </source>
</evidence>
<dbReference type="PANTHER" id="PTHR30535:SF34">
    <property type="entry name" value="MOLYBDATE-BINDING PROTEIN MOLA"/>
    <property type="match status" value="1"/>
</dbReference>
<accession>A0A252F1V0</accession>
<dbReference type="InterPro" id="IPR050902">
    <property type="entry name" value="ABC_Transporter_SBP"/>
</dbReference>
<evidence type="ECO:0000256" key="2">
    <source>
        <dbReference type="SAM" id="SignalP"/>
    </source>
</evidence>
<comment type="similarity">
    <text evidence="1">Belongs to the bacterial solute-binding protein 8 family.</text>
</comment>
<dbReference type="EMBL" id="NHOC01000010">
    <property type="protein sequence ID" value="OUM19768.1"/>
    <property type="molecule type" value="Genomic_DNA"/>
</dbReference>
<protein>
    <submittedName>
        <fullName evidence="4">Iron ABC transporter substrate-binding protein</fullName>
    </submittedName>
</protein>
<dbReference type="SUPFAM" id="SSF53807">
    <property type="entry name" value="Helical backbone' metal receptor"/>
    <property type="match status" value="1"/>
</dbReference>
<feature type="chain" id="PRO_5012354947" evidence="2">
    <location>
        <begin position="30"/>
        <end position="386"/>
    </location>
</feature>
<dbReference type="Proteomes" id="UP000194903">
    <property type="component" value="Unassembled WGS sequence"/>
</dbReference>
<dbReference type="OrthoDB" id="9812528at2"/>
<keyword evidence="5" id="KW-1185">Reference proteome</keyword>
<sequence>MMQHRKQRRLAAVLLFFFCLPLLSGCGSAASDSANNRADRKPTGSMHLEYASQFQVEYYAGGYSLITIGDSDRYLLVPENGTVPDGVDSDITILQQPLENLYVAASSAMDLFSGLQSLDSVRMTSTKLADWCLPEVQQAIQQEKILYVGKYNTPDYETVLSENCGLAIESTMIYHNPETQEQLESLGIPVMVERSSYESHPLGRMEWIKLYGLLLGKVDEAEAFFDEKVSQLDNILTGDSTGKTVAFFYISSSGYVNVRKPGDYISKMIELAGGTYILSAEDLNVDENALSTMNMQMEAFYDAARDADYLIYNSTIDGELDTIEQLLQKSELLADFKAVQQHNVWCTEQNMFQQTTGAADMVSDLHAILTGEADAVDQLTFLHRLK</sequence>
<gene>
    <name evidence="4" type="ORF">CBW42_11445</name>
</gene>
<organism evidence="4 5">
    <name type="scientific">Butyricicoccus porcorum</name>
    <dbReference type="NCBI Taxonomy" id="1945634"/>
    <lineage>
        <taxon>Bacteria</taxon>
        <taxon>Bacillati</taxon>
        <taxon>Bacillota</taxon>
        <taxon>Clostridia</taxon>
        <taxon>Eubacteriales</taxon>
        <taxon>Butyricicoccaceae</taxon>
        <taxon>Butyricicoccus</taxon>
    </lineage>
</organism>